<evidence type="ECO:0000256" key="1">
    <source>
        <dbReference type="ARBA" id="ARBA00009986"/>
    </source>
</evidence>
<dbReference type="FunFam" id="3.40.605.10:FF:000007">
    <property type="entry name" value="NAD/NADP-dependent betaine aldehyde dehydrogenase"/>
    <property type="match status" value="1"/>
</dbReference>
<dbReference type="InterPro" id="IPR016163">
    <property type="entry name" value="Ald_DH_C"/>
</dbReference>
<comment type="caution">
    <text evidence="6">The sequence shown here is derived from an EMBL/GenBank/DDBJ whole genome shotgun (WGS) entry which is preliminary data.</text>
</comment>
<sequence>MRTELYIDGSWRDGGHGHTLAVENPATEERITEVAQASVADAQQAISAARRAFDIGEWPRLPVAERQAVMRAFADAVAARSDDLVDLVVAEAGSTIALARTGQVGVPLTHLRDLIDRVMPSFPIERPQPPTFGVGIGQGVVRREPIGVVSAITAFNYPVLLNLFKIGPALAAGCTVVLRPSPLTPLSALVLGEAAQEAGLPPGVLNIVTGDVDVATVLTSDPAVDMVSFTGSDVVGRLILAQAAPTVKKVVLELGGKSVNVITAGADLDAAAAHAVLNFTRHSGQGCAAFTRILAHRSIHDELVERILARLDAVVVGDPADESTDMGPLVSAGQRARVLSYIDLGQTEGAKLVFGGRRTAGLDRGYYVDPTLFVQADNRMRVAREEIFGPVGVVIPFATDDDAVAIANDSPYGLSGSIWDPDPAHGYALAARLRTGMVHLNGGGGGVNPHSPFGGYKHSGLGREWGEAGYDEYFETKSVNWAVREQN</sequence>
<protein>
    <submittedName>
        <fullName evidence="6">Aldehyde dehydrogenase family protein</fullName>
    </submittedName>
</protein>
<dbReference type="RefSeq" id="WP_112683186.1">
    <property type="nucleotide sequence ID" value="NZ_JAACYR010000007.1"/>
</dbReference>
<dbReference type="Pfam" id="PF00171">
    <property type="entry name" value="Aldedh"/>
    <property type="match status" value="1"/>
</dbReference>
<evidence type="ECO:0000256" key="4">
    <source>
        <dbReference type="RuleBase" id="RU003345"/>
    </source>
</evidence>
<dbReference type="InterPro" id="IPR015590">
    <property type="entry name" value="Aldehyde_DH_dom"/>
</dbReference>
<comment type="similarity">
    <text evidence="1 4">Belongs to the aldehyde dehydrogenase family.</text>
</comment>
<dbReference type="InterPro" id="IPR016161">
    <property type="entry name" value="Ald_DH/histidinol_DH"/>
</dbReference>
<evidence type="ECO:0000313" key="6">
    <source>
        <dbReference type="EMBL" id="NDJ88134.1"/>
    </source>
</evidence>
<dbReference type="Gene3D" id="3.40.309.10">
    <property type="entry name" value="Aldehyde Dehydrogenase, Chain A, domain 2"/>
    <property type="match status" value="1"/>
</dbReference>
<dbReference type="PANTHER" id="PTHR42804">
    <property type="entry name" value="ALDEHYDE DEHYDROGENASE"/>
    <property type="match status" value="1"/>
</dbReference>
<organism evidence="6 7">
    <name type="scientific">Mycolicibacter kumamotonensis</name>
    <dbReference type="NCBI Taxonomy" id="354243"/>
    <lineage>
        <taxon>Bacteria</taxon>
        <taxon>Bacillati</taxon>
        <taxon>Actinomycetota</taxon>
        <taxon>Actinomycetes</taxon>
        <taxon>Mycobacteriales</taxon>
        <taxon>Mycobacteriaceae</taxon>
        <taxon>Mycolicibacter</taxon>
    </lineage>
</organism>
<feature type="active site" evidence="3">
    <location>
        <position position="253"/>
    </location>
</feature>
<dbReference type="SUPFAM" id="SSF53720">
    <property type="entry name" value="ALDH-like"/>
    <property type="match status" value="1"/>
</dbReference>
<dbReference type="Proteomes" id="UP000466523">
    <property type="component" value="Unassembled WGS sequence"/>
</dbReference>
<dbReference type="CDD" id="cd07089">
    <property type="entry name" value="ALDH_CddD-AldA-like"/>
    <property type="match status" value="1"/>
</dbReference>
<evidence type="ECO:0000313" key="7">
    <source>
        <dbReference type="Proteomes" id="UP000466523"/>
    </source>
</evidence>
<evidence type="ECO:0000256" key="3">
    <source>
        <dbReference type="PROSITE-ProRule" id="PRU10007"/>
    </source>
</evidence>
<dbReference type="AlphaFoldDB" id="A0A7K3L6U8"/>
<dbReference type="PANTHER" id="PTHR42804:SF1">
    <property type="entry name" value="ALDEHYDE DEHYDROGENASE-RELATED"/>
    <property type="match status" value="1"/>
</dbReference>
<dbReference type="InterPro" id="IPR016162">
    <property type="entry name" value="Ald_DH_N"/>
</dbReference>
<name>A0A7K3L6U8_9MYCO</name>
<reference evidence="6 7" key="1">
    <citation type="submission" date="2020-01" db="EMBL/GenBank/DDBJ databases">
        <authorList>
            <person name="Sanchez-Estrada R."/>
            <person name="Gonzalez-Y-Merchand J.A."/>
            <person name="Rivera-Gutierrez S."/>
        </authorList>
    </citation>
    <scope>NUCLEOTIDE SEQUENCE [LARGE SCALE GENOMIC DNA]</scope>
    <source>
        <strain evidence="6 7">CST 7247</strain>
    </source>
</reference>
<evidence type="ECO:0000256" key="2">
    <source>
        <dbReference type="ARBA" id="ARBA00023002"/>
    </source>
</evidence>
<dbReference type="EMBL" id="JAACYR010000007">
    <property type="protein sequence ID" value="NDJ88134.1"/>
    <property type="molecule type" value="Genomic_DNA"/>
</dbReference>
<accession>A0A7K3L6U8</accession>
<keyword evidence="2 4" id="KW-0560">Oxidoreductase</keyword>
<feature type="domain" description="Aldehyde dehydrogenase" evidence="5">
    <location>
        <begin position="11"/>
        <end position="479"/>
    </location>
</feature>
<dbReference type="InterPro" id="IPR029510">
    <property type="entry name" value="Ald_DH_CS_GLU"/>
</dbReference>
<dbReference type="PROSITE" id="PS00687">
    <property type="entry name" value="ALDEHYDE_DEHYDR_GLU"/>
    <property type="match status" value="1"/>
</dbReference>
<proteinExistence type="inferred from homology"/>
<dbReference type="Gene3D" id="3.40.605.10">
    <property type="entry name" value="Aldehyde Dehydrogenase, Chain A, domain 1"/>
    <property type="match status" value="1"/>
</dbReference>
<gene>
    <name evidence="6" type="ORF">GWR20_03015</name>
</gene>
<dbReference type="GO" id="GO:0016620">
    <property type="term" value="F:oxidoreductase activity, acting on the aldehyde or oxo group of donors, NAD or NADP as acceptor"/>
    <property type="evidence" value="ECO:0007669"/>
    <property type="project" value="InterPro"/>
</dbReference>
<evidence type="ECO:0000259" key="5">
    <source>
        <dbReference type="Pfam" id="PF00171"/>
    </source>
</evidence>